<feature type="transmembrane region" description="Helical" evidence="7">
    <location>
        <begin position="148"/>
        <end position="167"/>
    </location>
</feature>
<evidence type="ECO:0000256" key="3">
    <source>
        <dbReference type="ARBA" id="ARBA00022475"/>
    </source>
</evidence>
<dbReference type="PATRIC" id="fig|157733.3.peg.1457"/>
<evidence type="ECO:0000256" key="2">
    <source>
        <dbReference type="ARBA" id="ARBA00005801"/>
    </source>
</evidence>
<gene>
    <name evidence="10" type="ORF">AB986_16830</name>
</gene>
<feature type="domain" description="Prepilin peptidase A24 N-terminal" evidence="9">
    <location>
        <begin position="11"/>
        <end position="90"/>
    </location>
</feature>
<evidence type="ECO:0000256" key="6">
    <source>
        <dbReference type="ARBA" id="ARBA00023136"/>
    </source>
</evidence>
<evidence type="ECO:0000256" key="4">
    <source>
        <dbReference type="ARBA" id="ARBA00022692"/>
    </source>
</evidence>
<feature type="transmembrane region" description="Helical" evidence="7">
    <location>
        <begin position="224"/>
        <end position="247"/>
    </location>
</feature>
<reference evidence="10" key="1">
    <citation type="submission" date="2015-06" db="EMBL/GenBank/DDBJ databases">
        <authorList>
            <person name="Liu B."/>
            <person name="Wang J."/>
            <person name="Zhu Y."/>
            <person name="Liu G."/>
            <person name="Chen Q."/>
            <person name="Zheng C."/>
            <person name="Che J."/>
            <person name="Ge C."/>
            <person name="Shi H."/>
            <person name="Pan Z."/>
            <person name="Liu X."/>
        </authorList>
    </citation>
    <scope>NUCLEOTIDE SEQUENCE [LARGE SCALE GENOMIC DNA]</scope>
    <source>
        <strain evidence="10">DSM 16346</strain>
    </source>
</reference>
<feature type="domain" description="Prepilin type IV endopeptidase peptidase" evidence="8">
    <location>
        <begin position="106"/>
        <end position="208"/>
    </location>
</feature>
<keyword evidence="6 7" id="KW-0472">Membrane</keyword>
<evidence type="ECO:0000256" key="5">
    <source>
        <dbReference type="ARBA" id="ARBA00022989"/>
    </source>
</evidence>
<evidence type="ECO:0000259" key="9">
    <source>
        <dbReference type="Pfam" id="PF06750"/>
    </source>
</evidence>
<accession>A0A0J6CWF7</accession>
<proteinExistence type="inferred from homology"/>
<keyword evidence="4 7" id="KW-0812">Transmembrane</keyword>
<dbReference type="InterPro" id="IPR010627">
    <property type="entry name" value="Prepilin_pept_A24_N"/>
</dbReference>
<keyword evidence="11" id="KW-1185">Reference proteome</keyword>
<dbReference type="GO" id="GO:0006465">
    <property type="term" value="P:signal peptide processing"/>
    <property type="evidence" value="ECO:0007669"/>
    <property type="project" value="TreeGrafter"/>
</dbReference>
<evidence type="ECO:0000313" key="10">
    <source>
        <dbReference type="EMBL" id="KMM37510.1"/>
    </source>
</evidence>
<feature type="transmembrane region" description="Helical" evidence="7">
    <location>
        <begin position="6"/>
        <end position="23"/>
    </location>
</feature>
<dbReference type="EMBL" id="LELK01000004">
    <property type="protein sequence ID" value="KMM37510.1"/>
    <property type="molecule type" value="Genomic_DNA"/>
</dbReference>
<feature type="transmembrane region" description="Helical" evidence="7">
    <location>
        <begin position="179"/>
        <end position="212"/>
    </location>
</feature>
<dbReference type="InterPro" id="IPR000045">
    <property type="entry name" value="Prepilin_IV_endopep_pep"/>
</dbReference>
<name>A0A0J6CWF7_9BACL</name>
<evidence type="ECO:0000259" key="8">
    <source>
        <dbReference type="Pfam" id="PF01478"/>
    </source>
</evidence>
<dbReference type="RefSeq" id="WP_048312578.1">
    <property type="nucleotide sequence ID" value="NZ_CP119526.1"/>
</dbReference>
<organism evidence="10 11">
    <name type="scientific">Guptibacillus hwajinpoensis</name>
    <dbReference type="NCBI Taxonomy" id="208199"/>
    <lineage>
        <taxon>Bacteria</taxon>
        <taxon>Bacillati</taxon>
        <taxon>Bacillota</taxon>
        <taxon>Bacilli</taxon>
        <taxon>Bacillales</taxon>
        <taxon>Guptibacillaceae</taxon>
        <taxon>Guptibacillus</taxon>
    </lineage>
</organism>
<feature type="transmembrane region" description="Helical" evidence="7">
    <location>
        <begin position="74"/>
        <end position="94"/>
    </location>
</feature>
<feature type="transmembrane region" description="Helical" evidence="7">
    <location>
        <begin position="100"/>
        <end position="120"/>
    </location>
</feature>
<dbReference type="GO" id="GO:0004190">
    <property type="term" value="F:aspartic-type endopeptidase activity"/>
    <property type="evidence" value="ECO:0007669"/>
    <property type="project" value="InterPro"/>
</dbReference>
<dbReference type="PANTHER" id="PTHR30487:SF0">
    <property type="entry name" value="PREPILIN LEADER PEPTIDASE_N-METHYLTRANSFERASE-RELATED"/>
    <property type="match status" value="1"/>
</dbReference>
<comment type="caution">
    <text evidence="10">The sequence shown here is derived from an EMBL/GenBank/DDBJ whole genome shotgun (WGS) entry which is preliminary data.</text>
</comment>
<dbReference type="OrthoDB" id="9789291at2"/>
<evidence type="ECO:0000256" key="1">
    <source>
        <dbReference type="ARBA" id="ARBA00004651"/>
    </source>
</evidence>
<dbReference type="Proteomes" id="UP000035996">
    <property type="component" value="Unassembled WGS sequence"/>
</dbReference>
<dbReference type="Gene3D" id="1.20.120.1220">
    <property type="match status" value="1"/>
</dbReference>
<dbReference type="InterPro" id="IPR050882">
    <property type="entry name" value="Prepilin_peptidase/N-MTase"/>
</dbReference>
<dbReference type="Pfam" id="PF01478">
    <property type="entry name" value="Peptidase_A24"/>
    <property type="match status" value="1"/>
</dbReference>
<dbReference type="GO" id="GO:0005886">
    <property type="term" value="C:plasma membrane"/>
    <property type="evidence" value="ECO:0007669"/>
    <property type="project" value="UniProtKB-SubCell"/>
</dbReference>
<keyword evidence="5 7" id="KW-1133">Transmembrane helix</keyword>
<evidence type="ECO:0000313" key="11">
    <source>
        <dbReference type="Proteomes" id="UP000035996"/>
    </source>
</evidence>
<dbReference type="PANTHER" id="PTHR30487">
    <property type="entry name" value="TYPE 4 PREPILIN-LIKE PROTEINS LEADER PEPTIDE-PROCESSING ENZYME"/>
    <property type="match status" value="1"/>
</dbReference>
<sequence>MIVVLHSYLFLVGLALGSFYNVVGHRVPIKRSIVAPRSSCPNCKRELSALELIPVFSYLVQRGKCKGCSSRISPIYATNEFVTACLFTITPFLVGWSKELLISYGLISLLVIVFVSDILYMLIPDKVLLFFTAYFIVARIIVPMNPWYSPLIGATAGFLLLLLIAVISKGGMGGGDIKLFAVLGLIFGFQEILLVFFFSTLCGSIIGIAALLSGKVKRKQHIPFGPSIALGAIITYFYAKPIIDWYFSFLS</sequence>
<dbReference type="STRING" id="157733.AB986_16830"/>
<comment type="subcellular location">
    <subcellularLocation>
        <location evidence="1">Cell membrane</location>
        <topology evidence="1">Multi-pass membrane protein</topology>
    </subcellularLocation>
</comment>
<dbReference type="Pfam" id="PF06750">
    <property type="entry name" value="A24_N_bact"/>
    <property type="match status" value="1"/>
</dbReference>
<dbReference type="AlphaFoldDB" id="A0A0J6CWF7"/>
<comment type="similarity">
    <text evidence="2">Belongs to the peptidase A24 family.</text>
</comment>
<keyword evidence="3" id="KW-1003">Cell membrane</keyword>
<protein>
    <submittedName>
        <fullName evidence="10">Prepilin peptidase</fullName>
    </submittedName>
</protein>
<evidence type="ECO:0000256" key="7">
    <source>
        <dbReference type="SAM" id="Phobius"/>
    </source>
</evidence>